<dbReference type="EMBL" id="CP049616">
    <property type="protein sequence ID" value="QII43541.1"/>
    <property type="molecule type" value="Genomic_DNA"/>
</dbReference>
<protein>
    <recommendedName>
        <fullName evidence="2">DUF6268 domain-containing protein</fullName>
    </recommendedName>
</protein>
<gene>
    <name evidence="3" type="ORF">GVT53_02185</name>
</gene>
<feature type="signal peptide" evidence="1">
    <location>
        <begin position="1"/>
        <end position="19"/>
    </location>
</feature>
<dbReference type="InterPro" id="IPR046235">
    <property type="entry name" value="DUF6268"/>
</dbReference>
<reference evidence="3 4" key="1">
    <citation type="submission" date="2020-02" db="EMBL/GenBank/DDBJ databases">
        <title>Complete genome of Muricauda sp. 501str8.</title>
        <authorList>
            <person name="Dong B."/>
            <person name="Zhu S."/>
            <person name="Yang J."/>
            <person name="Chen J."/>
        </authorList>
    </citation>
    <scope>NUCLEOTIDE SEQUENCE [LARGE SCALE GENOMIC DNA]</scope>
    <source>
        <strain evidence="3 4">501str8</strain>
    </source>
</reference>
<evidence type="ECO:0000313" key="4">
    <source>
        <dbReference type="Proteomes" id="UP000502928"/>
    </source>
</evidence>
<organism evidence="3 4">
    <name type="scientific">Flagellimonas oceani</name>
    <dbReference type="NCBI Taxonomy" id="2698672"/>
    <lineage>
        <taxon>Bacteria</taxon>
        <taxon>Pseudomonadati</taxon>
        <taxon>Bacteroidota</taxon>
        <taxon>Flavobacteriia</taxon>
        <taxon>Flavobacteriales</taxon>
        <taxon>Flavobacteriaceae</taxon>
        <taxon>Flagellimonas</taxon>
    </lineage>
</organism>
<evidence type="ECO:0000256" key="1">
    <source>
        <dbReference type="SAM" id="SignalP"/>
    </source>
</evidence>
<dbReference type="Pfam" id="PF19783">
    <property type="entry name" value="DUF6268"/>
    <property type="match status" value="1"/>
</dbReference>
<keyword evidence="1" id="KW-0732">Signal</keyword>
<feature type="domain" description="DUF6268" evidence="2">
    <location>
        <begin position="170"/>
        <end position="326"/>
    </location>
</feature>
<name>A0A6G7IY57_9FLAO</name>
<evidence type="ECO:0000259" key="2">
    <source>
        <dbReference type="Pfam" id="PF19783"/>
    </source>
</evidence>
<sequence length="329" mass="37147">MKKCLVIAVLMTISVSVLAQETDSIPSKSMILVKKVTDQFPNTRFIDVHFEQLGSSDYESELFGTPYQTGTIESETRVRAAMNLPIVQKDTRILSASLRYGYRDINFGQANVPSGASPIIGVAESQSFHYFFGSVNYTRYDRLFGKTLVSNLSVFGDASDKKFGVLNAAYVASFVLKRNTQTTTTIGLVLQSNPNAVFPILPAFSYEHQFKDSPWRIDMILPKQLYFRRNLLTGGRLSIGTVFEGEPFYFITDGLGDGDVLYNFNRNEIRSGLMYEYKIYEGLILSLRTGWNYFLNGTIRERGQTKEISTTSFDPNFYVNFGVSFNLIN</sequence>
<dbReference type="RefSeq" id="WP_166247211.1">
    <property type="nucleotide sequence ID" value="NZ_CP049616.1"/>
</dbReference>
<feature type="chain" id="PRO_5026032572" description="DUF6268 domain-containing protein" evidence="1">
    <location>
        <begin position="20"/>
        <end position="329"/>
    </location>
</feature>
<dbReference type="AlphaFoldDB" id="A0A6G7IY57"/>
<keyword evidence="4" id="KW-1185">Reference proteome</keyword>
<dbReference type="KEGG" id="mut:GVT53_02185"/>
<dbReference type="Proteomes" id="UP000502928">
    <property type="component" value="Chromosome"/>
</dbReference>
<proteinExistence type="predicted"/>
<evidence type="ECO:0000313" key="3">
    <source>
        <dbReference type="EMBL" id="QII43541.1"/>
    </source>
</evidence>
<accession>A0A6G7IY57</accession>